<feature type="region of interest" description="Disordered" evidence="1">
    <location>
        <begin position="260"/>
        <end position="279"/>
    </location>
</feature>
<name>A0ABQ7USG7_SOLTU</name>
<sequence>MSSSQSPGKAVATSSQRKCVRSVGNVPPAPAFPRAKTGVPTDIEADQGVAYGVYLCRAGRVQLAHGPRILCQLGTEHEIVTVRGVNVPITPAGINDILGTPQETNLLVLTGLKIRPPYRAIQHTLCGPQSMAQCTKHSGRRYHQSLPYAHRLRETRVWLKTVMNCLISGLHYTDITRDRVCLVYALMTAIELTFGAVMTRKMIDPVVFKVGLKVARSRAKPKGASLSQRPRLPQAWPNTAQGPRPLSQPMVLTTICERAREDKTPSSHELPSPRGSSRPMVAIRGWQGSVYKIGAKPRLSFRSHFTVRGHDHGPLEGSWDCLSLLRVVSSRRGYFLKDHGHHNEPSCPRQFVQVDV</sequence>
<dbReference type="Pfam" id="PF20167">
    <property type="entry name" value="Transposase_32"/>
    <property type="match status" value="1"/>
</dbReference>
<feature type="region of interest" description="Disordered" evidence="1">
    <location>
        <begin position="219"/>
        <end position="243"/>
    </location>
</feature>
<proteinExistence type="predicted"/>
<dbReference type="EMBL" id="JAIVGD010000018">
    <property type="protein sequence ID" value="KAH0754378.1"/>
    <property type="molecule type" value="Genomic_DNA"/>
</dbReference>
<reference evidence="3 4" key="1">
    <citation type="journal article" date="2021" name="bioRxiv">
        <title>Chromosome-scale and haplotype-resolved genome assembly of a tetraploid potato cultivar.</title>
        <authorList>
            <person name="Sun H."/>
            <person name="Jiao W.-B."/>
            <person name="Krause K."/>
            <person name="Campoy J.A."/>
            <person name="Goel M."/>
            <person name="Folz-Donahue K."/>
            <person name="Kukat C."/>
            <person name="Huettel B."/>
            <person name="Schneeberger K."/>
        </authorList>
    </citation>
    <scope>NUCLEOTIDE SEQUENCE [LARGE SCALE GENOMIC DNA]</scope>
    <source>
        <strain evidence="3">SolTubOtavaFocal</strain>
        <tissue evidence="3">Leaves</tissue>
    </source>
</reference>
<accession>A0ABQ7USG7</accession>
<feature type="domain" description="Putative plant transposon protein" evidence="2">
    <location>
        <begin position="75"/>
        <end position="204"/>
    </location>
</feature>
<comment type="caution">
    <text evidence="3">The sequence shown here is derived from an EMBL/GenBank/DDBJ whole genome shotgun (WGS) entry which is preliminary data.</text>
</comment>
<protein>
    <recommendedName>
        <fullName evidence="2">Putative plant transposon protein domain-containing protein</fullName>
    </recommendedName>
</protein>
<evidence type="ECO:0000313" key="4">
    <source>
        <dbReference type="Proteomes" id="UP000826656"/>
    </source>
</evidence>
<keyword evidence="4" id="KW-1185">Reference proteome</keyword>
<dbReference type="Proteomes" id="UP000826656">
    <property type="component" value="Unassembled WGS sequence"/>
</dbReference>
<evidence type="ECO:0000313" key="3">
    <source>
        <dbReference type="EMBL" id="KAH0754378.1"/>
    </source>
</evidence>
<evidence type="ECO:0000256" key="1">
    <source>
        <dbReference type="SAM" id="MobiDB-lite"/>
    </source>
</evidence>
<feature type="region of interest" description="Disordered" evidence="1">
    <location>
        <begin position="1"/>
        <end position="24"/>
    </location>
</feature>
<organism evidence="3 4">
    <name type="scientific">Solanum tuberosum</name>
    <name type="common">Potato</name>
    <dbReference type="NCBI Taxonomy" id="4113"/>
    <lineage>
        <taxon>Eukaryota</taxon>
        <taxon>Viridiplantae</taxon>
        <taxon>Streptophyta</taxon>
        <taxon>Embryophyta</taxon>
        <taxon>Tracheophyta</taxon>
        <taxon>Spermatophyta</taxon>
        <taxon>Magnoliopsida</taxon>
        <taxon>eudicotyledons</taxon>
        <taxon>Gunneridae</taxon>
        <taxon>Pentapetalae</taxon>
        <taxon>asterids</taxon>
        <taxon>lamiids</taxon>
        <taxon>Solanales</taxon>
        <taxon>Solanaceae</taxon>
        <taxon>Solanoideae</taxon>
        <taxon>Solaneae</taxon>
        <taxon>Solanum</taxon>
    </lineage>
</organism>
<gene>
    <name evidence="3" type="ORF">KY290_024648</name>
</gene>
<evidence type="ECO:0000259" key="2">
    <source>
        <dbReference type="Pfam" id="PF20167"/>
    </source>
</evidence>
<dbReference type="InterPro" id="IPR046796">
    <property type="entry name" value="Transposase_32_dom"/>
</dbReference>
<feature type="compositionally biased region" description="Polar residues" evidence="1">
    <location>
        <begin position="1"/>
        <end position="17"/>
    </location>
</feature>